<reference evidence="3 4" key="1">
    <citation type="submission" date="2021-05" db="EMBL/GenBank/DDBJ databases">
        <title>The draft genome of Geobacter pelophilus DSM 12255.</title>
        <authorList>
            <person name="Xu Z."/>
            <person name="Masuda Y."/>
            <person name="Itoh H."/>
            <person name="Senoo K."/>
        </authorList>
    </citation>
    <scope>NUCLEOTIDE SEQUENCE [LARGE SCALE GENOMIC DNA]</scope>
    <source>
        <strain evidence="3 4">DSM 12255</strain>
    </source>
</reference>
<evidence type="ECO:0000313" key="3">
    <source>
        <dbReference type="EMBL" id="MBT0662983.1"/>
    </source>
</evidence>
<dbReference type="EMBL" id="JAHCVJ010000001">
    <property type="protein sequence ID" value="MBT0662983.1"/>
    <property type="molecule type" value="Genomic_DNA"/>
</dbReference>
<proteinExistence type="predicted"/>
<dbReference type="Proteomes" id="UP000811899">
    <property type="component" value="Unassembled WGS sequence"/>
</dbReference>
<dbReference type="Pfam" id="PF01584">
    <property type="entry name" value="CheW"/>
    <property type="match status" value="1"/>
</dbReference>
<protein>
    <submittedName>
        <fullName evidence="3">Chemotaxis protein CheW</fullName>
    </submittedName>
</protein>
<dbReference type="InterPro" id="IPR039315">
    <property type="entry name" value="CheW"/>
</dbReference>
<gene>
    <name evidence="3" type="ORF">KI809_01615</name>
</gene>
<keyword evidence="4" id="KW-1185">Reference proteome</keyword>
<dbReference type="InterPro" id="IPR036061">
    <property type="entry name" value="CheW-like_dom_sf"/>
</dbReference>
<dbReference type="GO" id="GO:0007165">
    <property type="term" value="P:signal transduction"/>
    <property type="evidence" value="ECO:0007669"/>
    <property type="project" value="InterPro"/>
</dbReference>
<dbReference type="PANTHER" id="PTHR22617">
    <property type="entry name" value="CHEMOTAXIS SENSOR HISTIDINE KINASE-RELATED"/>
    <property type="match status" value="1"/>
</dbReference>
<dbReference type="InterPro" id="IPR002545">
    <property type="entry name" value="CheW-lke_dom"/>
</dbReference>
<dbReference type="AlphaFoldDB" id="A0AAW4KWR3"/>
<dbReference type="PROSITE" id="PS50851">
    <property type="entry name" value="CHEW"/>
    <property type="match status" value="1"/>
</dbReference>
<dbReference type="GO" id="GO:0005829">
    <property type="term" value="C:cytosol"/>
    <property type="evidence" value="ECO:0007669"/>
    <property type="project" value="TreeGrafter"/>
</dbReference>
<sequence length="210" mass="22901">MEYSASLAEPVAPVKPDGAASAVSAPESEDHQDHHFDPLAILLAGRASSGFGDELVLSSDEISEADVLDYQEFLCFRVCTEQYAINIMEIKEIIKPREITEVPRVPEFISGVLSLRGIIIPVFNMGMRLHLEPVAAGTKERIIVVSKGEELFGIQVDEVLQVVRIPEGGIEQPPAVLEGIDRDFVQGIGRHPSGMLILLNLASILDVSLY</sequence>
<name>A0AAW4KWR3_9BACT</name>
<evidence type="ECO:0000259" key="2">
    <source>
        <dbReference type="PROSITE" id="PS50851"/>
    </source>
</evidence>
<organism evidence="3 4">
    <name type="scientific">Geoanaerobacter pelophilus</name>
    <dbReference type="NCBI Taxonomy" id="60036"/>
    <lineage>
        <taxon>Bacteria</taxon>
        <taxon>Pseudomonadati</taxon>
        <taxon>Thermodesulfobacteriota</taxon>
        <taxon>Desulfuromonadia</taxon>
        <taxon>Geobacterales</taxon>
        <taxon>Geobacteraceae</taxon>
        <taxon>Geoanaerobacter</taxon>
    </lineage>
</organism>
<dbReference type="Gene3D" id="2.40.50.180">
    <property type="entry name" value="CheA-289, Domain 4"/>
    <property type="match status" value="1"/>
</dbReference>
<accession>A0AAW4KWR3</accession>
<dbReference type="SUPFAM" id="SSF50341">
    <property type="entry name" value="CheW-like"/>
    <property type="match status" value="1"/>
</dbReference>
<feature type="domain" description="CheW-like" evidence="2">
    <location>
        <begin position="70"/>
        <end position="210"/>
    </location>
</feature>
<dbReference type="PANTHER" id="PTHR22617:SF23">
    <property type="entry name" value="CHEMOTAXIS PROTEIN CHEW"/>
    <property type="match status" value="1"/>
</dbReference>
<dbReference type="Gene3D" id="2.30.30.40">
    <property type="entry name" value="SH3 Domains"/>
    <property type="match status" value="1"/>
</dbReference>
<feature type="region of interest" description="Disordered" evidence="1">
    <location>
        <begin position="1"/>
        <end position="32"/>
    </location>
</feature>
<evidence type="ECO:0000313" key="4">
    <source>
        <dbReference type="Proteomes" id="UP000811899"/>
    </source>
</evidence>
<evidence type="ECO:0000256" key="1">
    <source>
        <dbReference type="SAM" id="MobiDB-lite"/>
    </source>
</evidence>
<dbReference type="GO" id="GO:0006935">
    <property type="term" value="P:chemotaxis"/>
    <property type="evidence" value="ECO:0007669"/>
    <property type="project" value="InterPro"/>
</dbReference>
<comment type="caution">
    <text evidence="3">The sequence shown here is derived from an EMBL/GenBank/DDBJ whole genome shotgun (WGS) entry which is preliminary data.</text>
</comment>
<dbReference type="SMART" id="SM00260">
    <property type="entry name" value="CheW"/>
    <property type="match status" value="1"/>
</dbReference>